<proteinExistence type="predicted"/>
<name>A0A6J4SRR0_9ACTN</name>
<dbReference type="EMBL" id="CADCVM010000282">
    <property type="protein sequence ID" value="CAA9503496.1"/>
    <property type="molecule type" value="Genomic_DNA"/>
</dbReference>
<gene>
    <name evidence="1" type="ORF">AVDCRST_MAG05-2588</name>
</gene>
<reference evidence="1" key="1">
    <citation type="submission" date="2020-02" db="EMBL/GenBank/DDBJ databases">
        <authorList>
            <person name="Meier V. D."/>
        </authorList>
    </citation>
    <scope>NUCLEOTIDE SEQUENCE</scope>
    <source>
        <strain evidence="1">AVDCRST_MAG05</strain>
    </source>
</reference>
<evidence type="ECO:0000313" key="1">
    <source>
        <dbReference type="EMBL" id="CAA9503496.1"/>
    </source>
</evidence>
<accession>A0A6J4SRR0</accession>
<dbReference type="AlphaFoldDB" id="A0A6J4SRR0"/>
<sequence>MSGRRGEEVHHAAPRCLLALRERANGLPLDGEGIQAWLEWEWEATRWRVVPVEISSEELQKLVDASEVVLERERHRLLHGEDWRRWGSRGGRETLRRYGADWFSLLALRR</sequence>
<protein>
    <submittedName>
        <fullName evidence="1">Uncharacterized protein</fullName>
    </submittedName>
</protein>
<organism evidence="1">
    <name type="scientific">uncultured Rubrobacteraceae bacterium</name>
    <dbReference type="NCBI Taxonomy" id="349277"/>
    <lineage>
        <taxon>Bacteria</taxon>
        <taxon>Bacillati</taxon>
        <taxon>Actinomycetota</taxon>
        <taxon>Rubrobacteria</taxon>
        <taxon>Rubrobacterales</taxon>
        <taxon>Rubrobacteraceae</taxon>
        <taxon>environmental samples</taxon>
    </lineage>
</organism>